<feature type="compositionally biased region" description="Polar residues" evidence="1">
    <location>
        <begin position="38"/>
        <end position="48"/>
    </location>
</feature>
<name>A0A9W6I8F7_9ACTN</name>
<evidence type="ECO:0000313" key="2">
    <source>
        <dbReference type="EMBL" id="GLK12859.1"/>
    </source>
</evidence>
<comment type="caution">
    <text evidence="2">The sequence shown here is derived from an EMBL/GenBank/DDBJ whole genome shotgun (WGS) entry which is preliminary data.</text>
</comment>
<sequence>MIALRIPTEWQGARPVSERRDRALSGPERPDYAVPSRLSASRTLSGSLVGQKGGRESRRKPA</sequence>
<proteinExistence type="predicted"/>
<feature type="compositionally biased region" description="Basic and acidic residues" evidence="1">
    <location>
        <begin position="16"/>
        <end position="31"/>
    </location>
</feature>
<feature type="region of interest" description="Disordered" evidence="1">
    <location>
        <begin position="1"/>
        <end position="62"/>
    </location>
</feature>
<organism evidence="2 3">
    <name type="scientific">Streptosporangium carneum</name>
    <dbReference type="NCBI Taxonomy" id="47481"/>
    <lineage>
        <taxon>Bacteria</taxon>
        <taxon>Bacillati</taxon>
        <taxon>Actinomycetota</taxon>
        <taxon>Actinomycetes</taxon>
        <taxon>Streptosporangiales</taxon>
        <taxon>Streptosporangiaceae</taxon>
        <taxon>Streptosporangium</taxon>
    </lineage>
</organism>
<dbReference type="EMBL" id="BSEV01000019">
    <property type="protein sequence ID" value="GLK12859.1"/>
    <property type="molecule type" value="Genomic_DNA"/>
</dbReference>
<protein>
    <submittedName>
        <fullName evidence="2">Uncharacterized protein</fullName>
    </submittedName>
</protein>
<reference evidence="2" key="2">
    <citation type="submission" date="2023-01" db="EMBL/GenBank/DDBJ databases">
        <authorList>
            <person name="Sun Q."/>
            <person name="Evtushenko L."/>
        </authorList>
    </citation>
    <scope>NUCLEOTIDE SEQUENCE</scope>
    <source>
        <strain evidence="2">VKM Ac-2007</strain>
    </source>
</reference>
<evidence type="ECO:0000313" key="3">
    <source>
        <dbReference type="Proteomes" id="UP001143474"/>
    </source>
</evidence>
<accession>A0A9W6I8F7</accession>
<reference evidence="2" key="1">
    <citation type="journal article" date="2014" name="Int. J. Syst. Evol. Microbiol.">
        <title>Complete genome sequence of Corynebacterium casei LMG S-19264T (=DSM 44701T), isolated from a smear-ripened cheese.</title>
        <authorList>
            <consortium name="US DOE Joint Genome Institute (JGI-PGF)"/>
            <person name="Walter F."/>
            <person name="Albersmeier A."/>
            <person name="Kalinowski J."/>
            <person name="Ruckert C."/>
        </authorList>
    </citation>
    <scope>NUCLEOTIDE SEQUENCE</scope>
    <source>
        <strain evidence="2">VKM Ac-2007</strain>
    </source>
</reference>
<dbReference type="AlphaFoldDB" id="A0A9W6I8F7"/>
<dbReference type="Proteomes" id="UP001143474">
    <property type="component" value="Unassembled WGS sequence"/>
</dbReference>
<keyword evidence="3" id="KW-1185">Reference proteome</keyword>
<gene>
    <name evidence="2" type="ORF">GCM10017600_62690</name>
</gene>
<evidence type="ECO:0000256" key="1">
    <source>
        <dbReference type="SAM" id="MobiDB-lite"/>
    </source>
</evidence>